<proteinExistence type="inferred from homology"/>
<comment type="similarity">
    <text evidence="1">Belongs to the peptidase S51 family.</text>
</comment>
<reference evidence="5" key="1">
    <citation type="journal article" date="2014" name="Int. J. Syst. Evol. Microbiol.">
        <title>Complete genome sequence of Corynebacterium casei LMG S-19264T (=DSM 44701T), isolated from a smear-ripened cheese.</title>
        <authorList>
            <consortium name="US DOE Joint Genome Institute (JGI-PGF)"/>
            <person name="Walter F."/>
            <person name="Albersmeier A."/>
            <person name="Kalinowski J."/>
            <person name="Ruckert C."/>
        </authorList>
    </citation>
    <scope>NUCLEOTIDE SEQUENCE</scope>
    <source>
        <strain evidence="5">CGMCC 1.15725</strain>
    </source>
</reference>
<dbReference type="SUPFAM" id="SSF52317">
    <property type="entry name" value="Class I glutamine amidotransferase-like"/>
    <property type="match status" value="1"/>
</dbReference>
<dbReference type="Pfam" id="PF03575">
    <property type="entry name" value="Peptidase_S51"/>
    <property type="match status" value="1"/>
</dbReference>
<dbReference type="RefSeq" id="WP_189044651.1">
    <property type="nucleotide sequence ID" value="NZ_BMJQ01000004.1"/>
</dbReference>
<evidence type="ECO:0000313" key="5">
    <source>
        <dbReference type="EMBL" id="GGF12000.1"/>
    </source>
</evidence>
<dbReference type="Proteomes" id="UP000646365">
    <property type="component" value="Unassembled WGS sequence"/>
</dbReference>
<evidence type="ECO:0000256" key="2">
    <source>
        <dbReference type="ARBA" id="ARBA00022670"/>
    </source>
</evidence>
<dbReference type="InterPro" id="IPR005320">
    <property type="entry name" value="Peptidase_S51"/>
</dbReference>
<name>A0A8J3E2P5_9PROT</name>
<reference evidence="5" key="2">
    <citation type="submission" date="2020-09" db="EMBL/GenBank/DDBJ databases">
        <authorList>
            <person name="Sun Q."/>
            <person name="Zhou Y."/>
        </authorList>
    </citation>
    <scope>NUCLEOTIDE SEQUENCE</scope>
    <source>
        <strain evidence="5">CGMCC 1.15725</strain>
    </source>
</reference>
<keyword evidence="4" id="KW-0720">Serine protease</keyword>
<gene>
    <name evidence="5" type="ORF">GCM10011611_17060</name>
</gene>
<keyword evidence="3" id="KW-0378">Hydrolase</keyword>
<keyword evidence="2" id="KW-0645">Protease</keyword>
<dbReference type="GO" id="GO:0008236">
    <property type="term" value="F:serine-type peptidase activity"/>
    <property type="evidence" value="ECO:0007669"/>
    <property type="project" value="UniProtKB-KW"/>
</dbReference>
<keyword evidence="6" id="KW-1185">Reference proteome</keyword>
<accession>A0A8J3E2P5</accession>
<dbReference type="EMBL" id="BMJQ01000004">
    <property type="protein sequence ID" value="GGF12000.1"/>
    <property type="molecule type" value="Genomic_DNA"/>
</dbReference>
<organism evidence="5 6">
    <name type="scientific">Aliidongia dinghuensis</name>
    <dbReference type="NCBI Taxonomy" id="1867774"/>
    <lineage>
        <taxon>Bacteria</taxon>
        <taxon>Pseudomonadati</taxon>
        <taxon>Pseudomonadota</taxon>
        <taxon>Alphaproteobacteria</taxon>
        <taxon>Rhodospirillales</taxon>
        <taxon>Dongiaceae</taxon>
        <taxon>Aliidongia</taxon>
    </lineage>
</organism>
<protein>
    <submittedName>
        <fullName evidence="5">Peptidase E</fullName>
    </submittedName>
</protein>
<dbReference type="GO" id="GO:0006508">
    <property type="term" value="P:proteolysis"/>
    <property type="evidence" value="ECO:0007669"/>
    <property type="project" value="UniProtKB-KW"/>
</dbReference>
<evidence type="ECO:0000256" key="1">
    <source>
        <dbReference type="ARBA" id="ARBA00006534"/>
    </source>
</evidence>
<evidence type="ECO:0000256" key="4">
    <source>
        <dbReference type="ARBA" id="ARBA00022825"/>
    </source>
</evidence>
<dbReference type="AlphaFoldDB" id="A0A8J3E2P5"/>
<sequence length="224" mass="23980">MKLLLTSGGIRNASIHKALLDLLGKPIEECAALCIPTAGYGHPMGSPEGAWRFVTGRRSICPMVELGWKSVGLLELTALPSIGAARWEPWVRGADALLVNGGDALYLAHWMRESGLAALLPSLEHTVWVGLSAGSMVMAPMVGEAFIETRPPITGEDRALGIVDFSIFPHLDHPGFDENTMACAEKWATEIGGLAYAIDDQTAIQVVDGEVQVISEGNWRCFAG</sequence>
<dbReference type="Gene3D" id="3.40.50.880">
    <property type="match status" value="1"/>
</dbReference>
<dbReference type="InterPro" id="IPR029062">
    <property type="entry name" value="Class_I_gatase-like"/>
</dbReference>
<evidence type="ECO:0000313" key="6">
    <source>
        <dbReference type="Proteomes" id="UP000646365"/>
    </source>
</evidence>
<comment type="caution">
    <text evidence="5">The sequence shown here is derived from an EMBL/GenBank/DDBJ whole genome shotgun (WGS) entry which is preliminary data.</text>
</comment>
<evidence type="ECO:0000256" key="3">
    <source>
        <dbReference type="ARBA" id="ARBA00022801"/>
    </source>
</evidence>